<keyword evidence="8" id="KW-0809">Transit peptide</keyword>
<dbReference type="EMBL" id="JAVHJO010000006">
    <property type="protein sequence ID" value="KAK6539324.1"/>
    <property type="molecule type" value="Genomic_DNA"/>
</dbReference>
<dbReference type="InterPro" id="IPR045864">
    <property type="entry name" value="aa-tRNA-synth_II/BPL/LPL"/>
</dbReference>
<comment type="caution">
    <text evidence="15">The sequence shown here is derived from an EMBL/GenBank/DDBJ whole genome shotgun (WGS) entry which is preliminary data.</text>
</comment>
<reference evidence="15 16" key="1">
    <citation type="submission" date="2019-10" db="EMBL/GenBank/DDBJ databases">
        <authorList>
            <person name="Palmer J.M."/>
        </authorList>
    </citation>
    <scope>NUCLEOTIDE SEQUENCE [LARGE SCALE GENOMIC DNA]</scope>
    <source>
        <strain evidence="15 16">TWF694</strain>
    </source>
</reference>
<organism evidence="15 16">
    <name type="scientific">Orbilia ellipsospora</name>
    <dbReference type="NCBI Taxonomy" id="2528407"/>
    <lineage>
        <taxon>Eukaryota</taxon>
        <taxon>Fungi</taxon>
        <taxon>Dikarya</taxon>
        <taxon>Ascomycota</taxon>
        <taxon>Pezizomycotina</taxon>
        <taxon>Orbiliomycetes</taxon>
        <taxon>Orbiliales</taxon>
        <taxon>Orbiliaceae</taxon>
        <taxon>Orbilia</taxon>
    </lineage>
</organism>
<dbReference type="EC" id="6.1.1.3" evidence="3"/>
<dbReference type="NCBIfam" id="TIGR00418">
    <property type="entry name" value="thrS"/>
    <property type="match status" value="1"/>
</dbReference>
<evidence type="ECO:0000259" key="14">
    <source>
        <dbReference type="PROSITE" id="PS50862"/>
    </source>
</evidence>
<dbReference type="Proteomes" id="UP001365542">
    <property type="component" value="Unassembled WGS sequence"/>
</dbReference>
<dbReference type="PROSITE" id="PS50862">
    <property type="entry name" value="AA_TRNA_LIGASE_II"/>
    <property type="match status" value="1"/>
</dbReference>
<evidence type="ECO:0000256" key="6">
    <source>
        <dbReference type="ARBA" id="ARBA00022840"/>
    </source>
</evidence>
<evidence type="ECO:0000256" key="13">
    <source>
        <dbReference type="SAM" id="MobiDB-lite"/>
    </source>
</evidence>
<dbReference type="PANTHER" id="PTHR11451">
    <property type="entry name" value="THREONINE-TRNA LIGASE"/>
    <property type="match status" value="1"/>
</dbReference>
<evidence type="ECO:0000256" key="10">
    <source>
        <dbReference type="ARBA" id="ARBA00023146"/>
    </source>
</evidence>
<feature type="compositionally biased region" description="Low complexity" evidence="13">
    <location>
        <begin position="56"/>
        <end position="69"/>
    </location>
</feature>
<evidence type="ECO:0000256" key="7">
    <source>
        <dbReference type="ARBA" id="ARBA00022917"/>
    </source>
</evidence>
<keyword evidence="10" id="KW-0030">Aminoacyl-tRNA synthetase</keyword>
<dbReference type="Pfam" id="PF00587">
    <property type="entry name" value="tRNA-synt_2b"/>
    <property type="match status" value="1"/>
</dbReference>
<evidence type="ECO:0000256" key="4">
    <source>
        <dbReference type="ARBA" id="ARBA00022598"/>
    </source>
</evidence>
<evidence type="ECO:0000256" key="1">
    <source>
        <dbReference type="ARBA" id="ARBA00004305"/>
    </source>
</evidence>
<accession>A0AAV9XDV0</accession>
<dbReference type="SUPFAM" id="SSF52954">
    <property type="entry name" value="Class II aaRS ABD-related"/>
    <property type="match status" value="1"/>
</dbReference>
<keyword evidence="7" id="KW-0648">Protein biosynthesis</keyword>
<dbReference type="InterPro" id="IPR002320">
    <property type="entry name" value="Thr-tRNA-ligase_IIa"/>
</dbReference>
<evidence type="ECO:0000313" key="16">
    <source>
        <dbReference type="Proteomes" id="UP001365542"/>
    </source>
</evidence>
<evidence type="ECO:0000256" key="2">
    <source>
        <dbReference type="ARBA" id="ARBA00008226"/>
    </source>
</evidence>
<dbReference type="GO" id="GO:0005759">
    <property type="term" value="C:mitochondrial matrix"/>
    <property type="evidence" value="ECO:0007669"/>
    <property type="project" value="UniProtKB-SubCell"/>
</dbReference>
<feature type="domain" description="Aminoacyl-transfer RNA synthetases class-II family profile" evidence="14">
    <location>
        <begin position="105"/>
        <end position="387"/>
    </location>
</feature>
<gene>
    <name evidence="15" type="ORF">TWF694_009557</name>
</gene>
<comment type="catalytic activity">
    <reaction evidence="12">
        <text>tRNA(Thr) + L-threonine + ATP = L-threonyl-tRNA(Thr) + AMP + diphosphate + H(+)</text>
        <dbReference type="Rhea" id="RHEA:24624"/>
        <dbReference type="Rhea" id="RHEA-COMP:9670"/>
        <dbReference type="Rhea" id="RHEA-COMP:9704"/>
        <dbReference type="ChEBI" id="CHEBI:15378"/>
        <dbReference type="ChEBI" id="CHEBI:30616"/>
        <dbReference type="ChEBI" id="CHEBI:33019"/>
        <dbReference type="ChEBI" id="CHEBI:57926"/>
        <dbReference type="ChEBI" id="CHEBI:78442"/>
        <dbReference type="ChEBI" id="CHEBI:78534"/>
        <dbReference type="ChEBI" id="CHEBI:456215"/>
        <dbReference type="EC" id="6.1.1.3"/>
    </reaction>
</comment>
<keyword evidence="9" id="KW-0496">Mitochondrion</keyword>
<sequence length="520" mass="59020">MRRIKPSTVASISRYYRTSPIAALRRSPCLLLPRNRHYCSSPHDSTPHPPSFQDGPTPTAPTTPVASNTNTTTTNINKTLHHSLATQLDIYDIHPYSPGSPLFLPNGARIFNRLIEFLRAQYALYGYEEVITPMIYKDKLWEQSGHLKNFRDDMFKVISGKKQPQNATSTETEGDAEEYSLKPMNCPGHCLLYKMRNHGYTELPIRFAEFASLHRDEIKSALTGLTRVRRFHQDDAHIFCRPDQIAQEISSTLEMIDTVYSTFALTSYKFVLSTRPANFIGTVEEWDEAETALKWSLEKSNKEWSLNPGDGAFYGPKIDIILTDSTGKEHQTATVQLDFQLPQNFELGYQTAESGVLAKPVIIHRAVFGSLERFMALLIERYGKRWPFWISPRQVAIVPVNSSEEIMQYVREVRERLAGVGDSFCVPQEGDVGMRRQELGKRTFVVDVEPAGVGKGLKLAKEKGYNVVLVIGNNEAKTGTVTCDIWRGGKSGMYARAETPIKVEELYELLVKMEREYRYD</sequence>
<evidence type="ECO:0000256" key="11">
    <source>
        <dbReference type="ARBA" id="ARBA00031900"/>
    </source>
</evidence>
<dbReference type="PRINTS" id="PR01047">
    <property type="entry name" value="TRNASYNTHTHR"/>
</dbReference>
<evidence type="ECO:0000256" key="12">
    <source>
        <dbReference type="ARBA" id="ARBA00049515"/>
    </source>
</evidence>
<dbReference type="AlphaFoldDB" id="A0AAV9XDV0"/>
<dbReference type="GO" id="GO:0005524">
    <property type="term" value="F:ATP binding"/>
    <property type="evidence" value="ECO:0007669"/>
    <property type="project" value="UniProtKB-KW"/>
</dbReference>
<evidence type="ECO:0000256" key="5">
    <source>
        <dbReference type="ARBA" id="ARBA00022741"/>
    </source>
</evidence>
<dbReference type="InterPro" id="IPR006195">
    <property type="entry name" value="aa-tRNA-synth_II"/>
</dbReference>
<dbReference type="InterPro" id="IPR033728">
    <property type="entry name" value="ThrRS_core"/>
</dbReference>
<feature type="region of interest" description="Disordered" evidence="13">
    <location>
        <begin position="40"/>
        <end position="69"/>
    </location>
</feature>
<keyword evidence="16" id="KW-1185">Reference proteome</keyword>
<dbReference type="InterPro" id="IPR002314">
    <property type="entry name" value="aa-tRNA-synt_IIb"/>
</dbReference>
<dbReference type="Gene3D" id="3.30.930.10">
    <property type="entry name" value="Bira Bifunctional Protein, Domain 2"/>
    <property type="match status" value="1"/>
</dbReference>
<comment type="subcellular location">
    <subcellularLocation>
        <location evidence="1">Mitochondrion matrix</location>
    </subcellularLocation>
</comment>
<dbReference type="FunFam" id="3.30.930.10:FF:000039">
    <property type="entry name" value="Threonyl-tRNA synthetase, mitochondrial"/>
    <property type="match status" value="1"/>
</dbReference>
<comment type="similarity">
    <text evidence="2">Belongs to the class-II aminoacyl-tRNA synthetase family.</text>
</comment>
<dbReference type="Pfam" id="PF03129">
    <property type="entry name" value="HGTP_anticodon"/>
    <property type="match status" value="1"/>
</dbReference>
<keyword evidence="5" id="KW-0547">Nucleotide-binding</keyword>
<dbReference type="PANTHER" id="PTHR11451:SF50">
    <property type="entry name" value="THREONINE--TRNA LIGASE, MITOCHONDRIAL"/>
    <property type="match status" value="1"/>
</dbReference>
<dbReference type="SUPFAM" id="SSF55681">
    <property type="entry name" value="Class II aaRS and biotin synthetases"/>
    <property type="match status" value="1"/>
</dbReference>
<keyword evidence="6" id="KW-0067">ATP-binding</keyword>
<keyword evidence="4" id="KW-0436">Ligase</keyword>
<proteinExistence type="inferred from homology"/>
<protein>
    <recommendedName>
        <fullName evidence="3">threonine--tRNA ligase</fullName>
        <ecNumber evidence="3">6.1.1.3</ecNumber>
    </recommendedName>
    <alternativeName>
        <fullName evidence="11">Threonyl-tRNA synthetase</fullName>
    </alternativeName>
</protein>
<evidence type="ECO:0000256" key="8">
    <source>
        <dbReference type="ARBA" id="ARBA00022946"/>
    </source>
</evidence>
<dbReference type="CDD" id="cd00771">
    <property type="entry name" value="ThrRS_core"/>
    <property type="match status" value="1"/>
</dbReference>
<dbReference type="GO" id="GO:0004829">
    <property type="term" value="F:threonine-tRNA ligase activity"/>
    <property type="evidence" value="ECO:0007669"/>
    <property type="project" value="UniProtKB-EC"/>
</dbReference>
<evidence type="ECO:0000256" key="9">
    <source>
        <dbReference type="ARBA" id="ARBA00023128"/>
    </source>
</evidence>
<name>A0AAV9XDV0_9PEZI</name>
<dbReference type="Gene3D" id="3.40.50.800">
    <property type="entry name" value="Anticodon-binding domain"/>
    <property type="match status" value="1"/>
</dbReference>
<dbReference type="GO" id="GO:0006435">
    <property type="term" value="P:threonyl-tRNA aminoacylation"/>
    <property type="evidence" value="ECO:0007669"/>
    <property type="project" value="InterPro"/>
</dbReference>
<evidence type="ECO:0000256" key="3">
    <source>
        <dbReference type="ARBA" id="ARBA00013163"/>
    </source>
</evidence>
<evidence type="ECO:0000313" key="15">
    <source>
        <dbReference type="EMBL" id="KAK6539324.1"/>
    </source>
</evidence>
<dbReference type="InterPro" id="IPR036621">
    <property type="entry name" value="Anticodon-bd_dom_sf"/>
</dbReference>
<dbReference type="InterPro" id="IPR004154">
    <property type="entry name" value="Anticodon-bd"/>
</dbReference>